<feature type="domain" description="GTPase-associated protein 1 middle" evidence="2">
    <location>
        <begin position="157"/>
        <end position="255"/>
    </location>
</feature>
<evidence type="ECO:0000313" key="4">
    <source>
        <dbReference type="Proteomes" id="UP000321363"/>
    </source>
</evidence>
<dbReference type="Proteomes" id="UP000321363">
    <property type="component" value="Unassembled WGS sequence"/>
</dbReference>
<sequence length="846" mass="99014">MTYFQHYYTSAKSGFGGVSGFQTYSASEGLVEQDIEEIEKYSKYNRPDNMPAQPENESMANYPKAFTFLKLPSGRFGLAFTQYTGKDYSGRFGNSFSHTIVSDEDYFPFYPFQLYQSSIYRNRLTEEEENISSRPEPLPTLEKVTIASDLSFDNIHAFLKEENRIVVLKKMINIILNYEEHGKRILIVDEKEHVPMWLAAIQMAFPVRLAHHLTFTSYTYDPLQSNAFINATLQEGTSYRNNESMLNHQFHVFDVHFNRYSQVEKMYLYTEFVTSQMLENWNGLQPFFTFLEKTNYQKVNEEIDGAVSLFKFMNGMSINKEELRSAISFADTYCNQSLQQQIVETLRDNFYFDIEKWQNLIDGLDLGLAKSMSRFLFNTVYIARNQENSRFAFKFFFDSFNKLMLKADHAMLSETIAYFHHIKAMNHQNGEFQKWALGSNLNDVFLPLSKESHEEKIKFYVSNVFQHLAELNAGVEHIQKEHSQFVLPLLDKMFTSQSRDHYVQMLLKEYPSYTERFLVYLSKKYSNEVDSILLDAIEKNSYKPGAIFTTKEGLLILKRVAEKALEESRSPATTLLNWYSSILKPASIPTKTIAELVCTVIEKIEIIGERDRLFEQAEKLLNSELIDYPSKQYLGRFIISIERSIPLDDRYKQHIHLLTSMKKVKDNVTITNNANIFNLIEFAEGLKVKQNEIQIKLITRDLKHLSSSKYQEYMVWILPLLAKRNEISASIIQSLAPLNLVEDLWMAIERLLEDKKVDKKQAPILIESFFTYYLHIIKHTIDDGNEPIYHESIIVYLKDNKSVVKHLNEQFLKKKKYQKEWDLLKDKIVEDRNLLSKVKNILSFKK</sequence>
<evidence type="ECO:0000259" key="2">
    <source>
        <dbReference type="Pfam" id="PF20014"/>
    </source>
</evidence>
<gene>
    <name evidence="3" type="ORF">FS935_08410</name>
</gene>
<dbReference type="Pfam" id="PF20014">
    <property type="entry name" value="GAP1-M"/>
    <property type="match status" value="1"/>
</dbReference>
<protein>
    <submittedName>
        <fullName evidence="3">Uncharacterized protein</fullName>
    </submittedName>
</protein>
<name>A0A5C6W1W6_9BACI</name>
<reference evidence="3 4" key="1">
    <citation type="journal article" date="2005" name="Int. J. Syst. Evol. Microbiol.">
        <title>Bacillus litoralis sp. nov., isolated from a tidal flat of the Yellow Sea in Korea.</title>
        <authorList>
            <person name="Yoon J.H."/>
            <person name="Oh T.K."/>
        </authorList>
    </citation>
    <scope>NUCLEOTIDE SEQUENCE [LARGE SCALE GENOMIC DNA]</scope>
    <source>
        <strain evidence="3 4">SW-211</strain>
    </source>
</reference>
<evidence type="ECO:0000313" key="3">
    <source>
        <dbReference type="EMBL" id="TXC90920.1"/>
    </source>
</evidence>
<dbReference type="OrthoDB" id="167038at2"/>
<feature type="domain" description="GTPase-associated protein 1 N-terminal" evidence="1">
    <location>
        <begin position="5"/>
        <end position="130"/>
    </location>
</feature>
<dbReference type="EMBL" id="VOQF01000005">
    <property type="protein sequence ID" value="TXC90920.1"/>
    <property type="molecule type" value="Genomic_DNA"/>
</dbReference>
<dbReference type="RefSeq" id="WP_146947511.1">
    <property type="nucleotide sequence ID" value="NZ_VOQF01000005.1"/>
</dbReference>
<evidence type="ECO:0000259" key="1">
    <source>
        <dbReference type="Pfam" id="PF20013"/>
    </source>
</evidence>
<comment type="caution">
    <text evidence="3">The sequence shown here is derived from an EMBL/GenBank/DDBJ whole genome shotgun (WGS) entry which is preliminary data.</text>
</comment>
<dbReference type="InterPro" id="IPR045402">
    <property type="entry name" value="GAP1-N2"/>
</dbReference>
<accession>A0A5C6W1W6</accession>
<dbReference type="Pfam" id="PF20013">
    <property type="entry name" value="GAP1-N2"/>
    <property type="match status" value="1"/>
</dbReference>
<dbReference type="InterPro" id="IPR045401">
    <property type="entry name" value="GAP1-M"/>
</dbReference>
<dbReference type="AlphaFoldDB" id="A0A5C6W1W6"/>
<keyword evidence="4" id="KW-1185">Reference proteome</keyword>
<proteinExistence type="predicted"/>
<organism evidence="3 4">
    <name type="scientific">Metabacillus litoralis</name>
    <dbReference type="NCBI Taxonomy" id="152268"/>
    <lineage>
        <taxon>Bacteria</taxon>
        <taxon>Bacillati</taxon>
        <taxon>Bacillota</taxon>
        <taxon>Bacilli</taxon>
        <taxon>Bacillales</taxon>
        <taxon>Bacillaceae</taxon>
        <taxon>Metabacillus</taxon>
    </lineage>
</organism>